<dbReference type="Gene3D" id="3.60.130.10">
    <property type="entry name" value="Clavaminate synthase-like"/>
    <property type="match status" value="1"/>
</dbReference>
<gene>
    <name evidence="5" type="ORF">C7416_107209</name>
</gene>
<evidence type="ECO:0000256" key="3">
    <source>
        <dbReference type="SAM" id="MobiDB-lite"/>
    </source>
</evidence>
<dbReference type="InterPro" id="IPR003819">
    <property type="entry name" value="TauD/TfdA-like"/>
</dbReference>
<dbReference type="InterPro" id="IPR050411">
    <property type="entry name" value="AlphaKG_dependent_hydroxylases"/>
</dbReference>
<dbReference type="Pfam" id="PF02668">
    <property type="entry name" value="TauD"/>
    <property type="match status" value="1"/>
</dbReference>
<dbReference type="Proteomes" id="UP000249638">
    <property type="component" value="Unassembled WGS sequence"/>
</dbReference>
<name>A0A2W7PL88_9BURK</name>
<evidence type="ECO:0000256" key="1">
    <source>
        <dbReference type="ARBA" id="ARBA00001954"/>
    </source>
</evidence>
<dbReference type="AlphaFoldDB" id="A0A2W7PL88"/>
<evidence type="ECO:0000313" key="5">
    <source>
        <dbReference type="EMBL" id="PZX26139.1"/>
    </source>
</evidence>
<evidence type="ECO:0000259" key="4">
    <source>
        <dbReference type="Pfam" id="PF02668"/>
    </source>
</evidence>
<evidence type="ECO:0000256" key="2">
    <source>
        <dbReference type="ARBA" id="ARBA00023002"/>
    </source>
</evidence>
<dbReference type="PANTHER" id="PTHR10696:SF21">
    <property type="entry name" value="TAUD_TFDA-LIKE DOMAIN-CONTAINING PROTEIN"/>
    <property type="match status" value="1"/>
</dbReference>
<dbReference type="SUPFAM" id="SSF51197">
    <property type="entry name" value="Clavaminate synthase-like"/>
    <property type="match status" value="1"/>
</dbReference>
<feature type="region of interest" description="Disordered" evidence="3">
    <location>
        <begin position="1"/>
        <end position="22"/>
    </location>
</feature>
<sequence>MNTSTEALPRQPSYATPTPHPSLGDDVVLQLHPKGIPMFVMPASERFKTDFQAFRQWFVEHEDTLDELLRTYGALRFRGFPIRETEQFAAMTAHYPPAQMGYTGGGTPRAAVAGKVFESTRVDERYSIRLHQEMSYLPHFPYKLAFYSKVPATTGGATSICDIRKVEALAPQALLDDVERRGVMYRRNFRDGSASTEGWHPVLVDVHRSWQDAFGSADKAEVQSQVEAMGLQGEWLPDGSLQTTYVNTGFVVHPVTRERHWFNQINQYMPTDADAIWPALCQQYGDGSPKYSEVRYGDGEPIPLALLHELRRANFLVTVDEPWLENEVMILDNIICCHGRQPYTGKRETLVQLFGSGSHD</sequence>
<proteinExistence type="predicted"/>
<accession>A0A2W7PL88</accession>
<evidence type="ECO:0000313" key="6">
    <source>
        <dbReference type="Proteomes" id="UP000249638"/>
    </source>
</evidence>
<reference evidence="5" key="1">
    <citation type="submission" date="2018-06" db="EMBL/GenBank/DDBJ databases">
        <title>Genomic Encyclopedia of Type Strains, Phase IV (KMG-V): Genome sequencing to study the core and pangenomes of soil and plant-associated prokaryotes.</title>
        <authorList>
            <person name="Whitman W."/>
        </authorList>
    </citation>
    <scope>NUCLEOTIDE SEQUENCE [LARGE SCALE GENOMIC DNA]</scope>
    <source>
        <strain evidence="5">MLR2-44</strain>
    </source>
</reference>
<feature type="domain" description="TauD/TfdA-like" evidence="4">
    <location>
        <begin position="49"/>
        <end position="351"/>
    </location>
</feature>
<dbReference type="InterPro" id="IPR042098">
    <property type="entry name" value="TauD-like_sf"/>
</dbReference>
<dbReference type="EMBL" id="QKZN01000007">
    <property type="protein sequence ID" value="PZX26139.1"/>
    <property type="molecule type" value="Genomic_DNA"/>
</dbReference>
<comment type="caution">
    <text evidence="5">The sequence shown here is derived from an EMBL/GenBank/DDBJ whole genome shotgun (WGS) entry which is preliminary data.</text>
</comment>
<keyword evidence="2" id="KW-0560">Oxidoreductase</keyword>
<comment type="cofactor">
    <cofactor evidence="1">
        <name>Fe(2+)</name>
        <dbReference type="ChEBI" id="CHEBI:29033"/>
    </cofactor>
</comment>
<keyword evidence="5" id="KW-0223">Dioxygenase</keyword>
<protein>
    <submittedName>
        <fullName evidence="5">TfdA family taurine catabolism dioxygenase TauD</fullName>
    </submittedName>
</protein>
<organism evidence="5 6">
    <name type="scientific">Cupriavidus phytorum</name>
    <dbReference type="NCBI Taxonomy" id="3024399"/>
    <lineage>
        <taxon>Bacteria</taxon>
        <taxon>Pseudomonadati</taxon>
        <taxon>Pseudomonadota</taxon>
        <taxon>Betaproteobacteria</taxon>
        <taxon>Burkholderiales</taxon>
        <taxon>Burkholderiaceae</taxon>
        <taxon>Cupriavidus</taxon>
    </lineage>
</organism>
<dbReference type="GO" id="GO:0016706">
    <property type="term" value="F:2-oxoglutarate-dependent dioxygenase activity"/>
    <property type="evidence" value="ECO:0007669"/>
    <property type="project" value="UniProtKB-ARBA"/>
</dbReference>
<keyword evidence="6" id="KW-1185">Reference proteome</keyword>
<dbReference type="PANTHER" id="PTHR10696">
    <property type="entry name" value="GAMMA-BUTYROBETAINE HYDROXYLASE-RELATED"/>
    <property type="match status" value="1"/>
</dbReference>